<dbReference type="AlphaFoldDB" id="A0A1R3HHN9"/>
<dbReference type="PANTHER" id="PTHR47979">
    <property type="entry name" value="DRAB11-RELATED"/>
    <property type="match status" value="1"/>
</dbReference>
<dbReference type="SMART" id="SM00174">
    <property type="entry name" value="RHO"/>
    <property type="match status" value="1"/>
</dbReference>
<name>A0A1R3HHN9_COCAP</name>
<evidence type="ECO:0000256" key="5">
    <source>
        <dbReference type="ARBA" id="ARBA00023288"/>
    </source>
</evidence>
<dbReference type="Proteomes" id="UP000188268">
    <property type="component" value="Unassembled WGS sequence"/>
</dbReference>
<feature type="compositionally biased region" description="Polar residues" evidence="8">
    <location>
        <begin position="196"/>
        <end position="209"/>
    </location>
</feature>
<dbReference type="InterPro" id="IPR005225">
    <property type="entry name" value="Small_GTP-bd"/>
</dbReference>
<evidence type="ECO:0000313" key="9">
    <source>
        <dbReference type="EMBL" id="OMO69808.1"/>
    </source>
</evidence>
<dbReference type="Pfam" id="PF00071">
    <property type="entry name" value="Ras"/>
    <property type="match status" value="1"/>
</dbReference>
<gene>
    <name evidence="9" type="ORF">CCACVL1_19255</name>
</gene>
<evidence type="ECO:0000256" key="7">
    <source>
        <dbReference type="ARBA" id="ARBA00037868"/>
    </source>
</evidence>
<dbReference type="SMART" id="SM00176">
    <property type="entry name" value="RAN"/>
    <property type="match status" value="1"/>
</dbReference>
<dbReference type="Gene3D" id="3.40.50.300">
    <property type="entry name" value="P-loop containing nucleotide triphosphate hydrolases"/>
    <property type="match status" value="1"/>
</dbReference>
<feature type="region of interest" description="Disordered" evidence="8">
    <location>
        <begin position="196"/>
        <end position="225"/>
    </location>
</feature>
<organism evidence="9 10">
    <name type="scientific">Corchorus capsularis</name>
    <name type="common">Jute</name>
    <dbReference type="NCBI Taxonomy" id="210143"/>
    <lineage>
        <taxon>Eukaryota</taxon>
        <taxon>Viridiplantae</taxon>
        <taxon>Streptophyta</taxon>
        <taxon>Embryophyta</taxon>
        <taxon>Tracheophyta</taxon>
        <taxon>Spermatophyta</taxon>
        <taxon>Magnoliopsida</taxon>
        <taxon>eudicotyledons</taxon>
        <taxon>Gunneridae</taxon>
        <taxon>Pentapetalae</taxon>
        <taxon>rosids</taxon>
        <taxon>malvids</taxon>
        <taxon>Malvales</taxon>
        <taxon>Malvaceae</taxon>
        <taxon>Grewioideae</taxon>
        <taxon>Apeibeae</taxon>
        <taxon>Corchorus</taxon>
    </lineage>
</organism>
<keyword evidence="6" id="KW-0636">Prenylation</keyword>
<dbReference type="Gramene" id="OMO69808">
    <property type="protein sequence ID" value="OMO69808"/>
    <property type="gene ID" value="CCACVL1_19255"/>
</dbReference>
<comment type="subcellular location">
    <subcellularLocation>
        <location evidence="7">Endomembrane system</location>
        <topology evidence="7">Lipid-anchor</topology>
    </subcellularLocation>
</comment>
<dbReference type="SUPFAM" id="SSF52540">
    <property type="entry name" value="P-loop containing nucleoside triphosphate hydrolases"/>
    <property type="match status" value="1"/>
</dbReference>
<dbReference type="PROSITE" id="PS51419">
    <property type="entry name" value="RAB"/>
    <property type="match status" value="1"/>
</dbReference>
<protein>
    <submittedName>
        <fullName evidence="9">Small GTPase superfamily</fullName>
    </submittedName>
</protein>
<evidence type="ECO:0000256" key="8">
    <source>
        <dbReference type="SAM" id="MobiDB-lite"/>
    </source>
</evidence>
<keyword evidence="4" id="KW-0472">Membrane</keyword>
<keyword evidence="3" id="KW-0342">GTP-binding</keyword>
<evidence type="ECO:0000256" key="6">
    <source>
        <dbReference type="ARBA" id="ARBA00023289"/>
    </source>
</evidence>
<dbReference type="InterPro" id="IPR027417">
    <property type="entry name" value="P-loop_NTPase"/>
</dbReference>
<dbReference type="STRING" id="210143.A0A1R3HHN9"/>
<evidence type="ECO:0000256" key="2">
    <source>
        <dbReference type="ARBA" id="ARBA00022741"/>
    </source>
</evidence>
<evidence type="ECO:0000256" key="3">
    <source>
        <dbReference type="ARBA" id="ARBA00023134"/>
    </source>
</evidence>
<keyword evidence="10" id="KW-1185">Reference proteome</keyword>
<dbReference type="GO" id="GO:0003924">
    <property type="term" value="F:GTPase activity"/>
    <property type="evidence" value="ECO:0007669"/>
    <property type="project" value="InterPro"/>
</dbReference>
<evidence type="ECO:0000313" key="10">
    <source>
        <dbReference type="Proteomes" id="UP000188268"/>
    </source>
</evidence>
<dbReference type="EMBL" id="AWWV01011962">
    <property type="protein sequence ID" value="OMO69808.1"/>
    <property type="molecule type" value="Genomic_DNA"/>
</dbReference>
<comment type="caution">
    <text evidence="9">The sequence shown here is derived from an EMBL/GenBank/DDBJ whole genome shotgun (WGS) entry which is preliminary data.</text>
</comment>
<dbReference type="InterPro" id="IPR050209">
    <property type="entry name" value="Rab_GTPases_membrane_traffic"/>
</dbReference>
<sequence length="225" mass="25090">MSSLQRDFNQTIDYVFKVVLIGDSAVGKSQLLARFARNEFNIDSKATIGVEFQTKTLLIDHKTVKAQVWDTAGQERYQAVSSAYYRGAVGAMLVYDITKRESFDHVARWLEELRGLADKNIVMMLVGNKSDLASLRAVPIEDAKEFAQRENLFFMETSALEATNVESAFLTILTQIYRIIGKKNLLPNDEQDSAGNSSLLTGTKITVPQQDPEFKGKSFSCCASP</sequence>
<proteinExistence type="inferred from homology"/>
<dbReference type="SMART" id="SM00173">
    <property type="entry name" value="RAS"/>
    <property type="match status" value="1"/>
</dbReference>
<reference evidence="9 10" key="1">
    <citation type="submission" date="2013-09" db="EMBL/GenBank/DDBJ databases">
        <title>Corchorus capsularis genome sequencing.</title>
        <authorList>
            <person name="Alam M."/>
            <person name="Haque M.S."/>
            <person name="Islam M.S."/>
            <person name="Emdad E.M."/>
            <person name="Islam M.M."/>
            <person name="Ahmed B."/>
            <person name="Halim A."/>
            <person name="Hossen Q.M.M."/>
            <person name="Hossain M.Z."/>
            <person name="Ahmed R."/>
            <person name="Khan M.M."/>
            <person name="Islam R."/>
            <person name="Rashid M.M."/>
            <person name="Khan S.A."/>
            <person name="Rahman M.S."/>
            <person name="Alam M."/>
        </authorList>
    </citation>
    <scope>NUCLEOTIDE SEQUENCE [LARGE SCALE GENOMIC DNA]</scope>
    <source>
        <strain evidence="10">cv. CVL-1</strain>
        <tissue evidence="9">Whole seedling</tissue>
    </source>
</reference>
<accession>A0A1R3HHN9</accession>
<dbReference type="SMART" id="SM00175">
    <property type="entry name" value="RAB"/>
    <property type="match status" value="1"/>
</dbReference>
<keyword evidence="5" id="KW-0449">Lipoprotein</keyword>
<evidence type="ECO:0000256" key="4">
    <source>
        <dbReference type="ARBA" id="ARBA00023136"/>
    </source>
</evidence>
<dbReference type="PROSITE" id="PS51420">
    <property type="entry name" value="RHO"/>
    <property type="match status" value="1"/>
</dbReference>
<dbReference type="NCBIfam" id="TIGR00231">
    <property type="entry name" value="small_GTP"/>
    <property type="match status" value="1"/>
</dbReference>
<dbReference type="PROSITE" id="PS51421">
    <property type="entry name" value="RAS"/>
    <property type="match status" value="1"/>
</dbReference>
<dbReference type="CDD" id="cd01868">
    <property type="entry name" value="Rab11_like"/>
    <property type="match status" value="1"/>
</dbReference>
<keyword evidence="2" id="KW-0547">Nucleotide-binding</keyword>
<dbReference type="OrthoDB" id="9989112at2759"/>
<dbReference type="GO" id="GO:0005525">
    <property type="term" value="F:GTP binding"/>
    <property type="evidence" value="ECO:0007669"/>
    <property type="project" value="UniProtKB-KW"/>
</dbReference>
<dbReference type="GO" id="GO:0012505">
    <property type="term" value="C:endomembrane system"/>
    <property type="evidence" value="ECO:0007669"/>
    <property type="project" value="UniProtKB-SubCell"/>
</dbReference>
<evidence type="ECO:0000256" key="1">
    <source>
        <dbReference type="ARBA" id="ARBA00006270"/>
    </source>
</evidence>
<dbReference type="FunFam" id="3.40.50.300:FF:000274">
    <property type="entry name" value="ras-related protein RABA5a"/>
    <property type="match status" value="1"/>
</dbReference>
<dbReference type="InterPro" id="IPR001806">
    <property type="entry name" value="Small_GTPase"/>
</dbReference>
<dbReference type="SMART" id="SM00177">
    <property type="entry name" value="ARF"/>
    <property type="match status" value="1"/>
</dbReference>
<comment type="similarity">
    <text evidence="1">Belongs to the small GTPase superfamily. Rab family.</text>
</comment>
<dbReference type="PRINTS" id="PR00449">
    <property type="entry name" value="RASTRNSFRMNG"/>
</dbReference>